<dbReference type="STRING" id="395493.BegalDRAFT_0281"/>
<organism evidence="2 3">
    <name type="scientific">Beggiatoa alba B18LD</name>
    <dbReference type="NCBI Taxonomy" id="395493"/>
    <lineage>
        <taxon>Bacteria</taxon>
        <taxon>Pseudomonadati</taxon>
        <taxon>Pseudomonadota</taxon>
        <taxon>Gammaproteobacteria</taxon>
        <taxon>Thiotrichales</taxon>
        <taxon>Thiotrichaceae</taxon>
        <taxon>Beggiatoa</taxon>
    </lineage>
</organism>
<name>I3CC60_9GAMM</name>
<evidence type="ECO:0000313" key="2">
    <source>
        <dbReference type="EMBL" id="EIJ41203.1"/>
    </source>
</evidence>
<dbReference type="AlphaFoldDB" id="I3CC60"/>
<gene>
    <name evidence="2" type="ORF">BegalDRAFT_0281</name>
</gene>
<proteinExistence type="predicted"/>
<protein>
    <submittedName>
        <fullName evidence="2">Uncharacterized protein</fullName>
    </submittedName>
</protein>
<feature type="compositionally biased region" description="Polar residues" evidence="1">
    <location>
        <begin position="7"/>
        <end position="17"/>
    </location>
</feature>
<dbReference type="Proteomes" id="UP000005744">
    <property type="component" value="Unassembled WGS sequence"/>
</dbReference>
<reference evidence="2 3" key="1">
    <citation type="submission" date="2011-11" db="EMBL/GenBank/DDBJ databases">
        <title>Improved High-Quality Draft sequence of Beggiatoa alba B18lD.</title>
        <authorList>
            <consortium name="US DOE Joint Genome Institute"/>
            <person name="Lucas S."/>
            <person name="Han J."/>
            <person name="Lapidus A."/>
            <person name="Cheng J.-F."/>
            <person name="Goodwin L."/>
            <person name="Pitluck S."/>
            <person name="Peters L."/>
            <person name="Mikhailova N."/>
            <person name="Held B."/>
            <person name="Detter J.C."/>
            <person name="Han C."/>
            <person name="Tapia R."/>
            <person name="Land M."/>
            <person name="Hauser L."/>
            <person name="Kyrpides N."/>
            <person name="Ivanova N."/>
            <person name="Pagani I."/>
            <person name="Samuel K."/>
            <person name="Teske A."/>
            <person name="Mueller J."/>
            <person name="Woyke T."/>
        </authorList>
    </citation>
    <scope>NUCLEOTIDE SEQUENCE [LARGE SCALE GENOMIC DNA]</scope>
    <source>
        <strain evidence="2 3">B18LD</strain>
    </source>
</reference>
<keyword evidence="3" id="KW-1185">Reference proteome</keyword>
<dbReference type="EMBL" id="JH600070">
    <property type="protein sequence ID" value="EIJ41203.1"/>
    <property type="molecule type" value="Genomic_DNA"/>
</dbReference>
<evidence type="ECO:0000313" key="3">
    <source>
        <dbReference type="Proteomes" id="UP000005744"/>
    </source>
</evidence>
<feature type="compositionally biased region" description="Basic and acidic residues" evidence="1">
    <location>
        <begin position="32"/>
        <end position="43"/>
    </location>
</feature>
<sequence length="69" mass="7737">MFLIVFNSANSENSVNSDSDKKRPTRFLKPSRSVETRESDSPNKIKTLSESGFSELTELAGFKTLKPKI</sequence>
<dbReference type="HOGENOM" id="CLU_2767526_0_0_6"/>
<dbReference type="RefSeq" id="WP_002682916.1">
    <property type="nucleotide sequence ID" value="NZ_JH600070.1"/>
</dbReference>
<feature type="region of interest" description="Disordered" evidence="1">
    <location>
        <begin position="6"/>
        <end position="48"/>
    </location>
</feature>
<evidence type="ECO:0000256" key="1">
    <source>
        <dbReference type="SAM" id="MobiDB-lite"/>
    </source>
</evidence>
<accession>I3CC60</accession>